<dbReference type="Gene3D" id="3.40.50.1820">
    <property type="entry name" value="alpha/beta hydrolase"/>
    <property type="match status" value="1"/>
</dbReference>
<dbReference type="Proteomes" id="UP001652622">
    <property type="component" value="Unplaced"/>
</dbReference>
<protein>
    <submittedName>
        <fullName evidence="3">Autocrine proliferation repressor protein A-like</fullName>
    </submittedName>
</protein>
<name>A0ABM3Z757_PANGU</name>
<evidence type="ECO:0000313" key="2">
    <source>
        <dbReference type="Proteomes" id="UP001652622"/>
    </source>
</evidence>
<evidence type="ECO:0000256" key="1">
    <source>
        <dbReference type="SAM" id="SignalP"/>
    </source>
</evidence>
<feature type="signal peptide" evidence="1">
    <location>
        <begin position="1"/>
        <end position="18"/>
    </location>
</feature>
<dbReference type="PANTHER" id="PTHR31497:SF0">
    <property type="entry name" value="AUTOCRINE PROLIFERATION REPRESSOR PROTEIN A"/>
    <property type="match status" value="1"/>
</dbReference>
<dbReference type="InterPro" id="IPR009199">
    <property type="entry name" value="PhoPQ-act_pathogen-rel_PqaA"/>
</dbReference>
<dbReference type="Pfam" id="PF10142">
    <property type="entry name" value="PhoPQ_related"/>
    <property type="match status" value="1"/>
</dbReference>
<proteinExistence type="predicted"/>
<evidence type="ECO:0000313" key="3">
    <source>
        <dbReference type="RefSeq" id="XP_060544210.1"/>
    </source>
</evidence>
<dbReference type="PANTHER" id="PTHR31497">
    <property type="entry name" value="AUTOCRINE PROLIFERATION REPRESSOR PROTEIN A"/>
    <property type="match status" value="1"/>
</dbReference>
<sequence length="490" mass="56671">MNLLFHLFFFIHAPPVYPTDQKALEDYVNLPDLHYSYTLVSKKKHCDSSVYTINMTSLKWLDDSEVDKTIWWHMVTIAVPKVYKNAQMKKSCFLLLAGGRNDNPEEPAEYSAAQIRTLAVTTGSVAVLLMQIPFQPLTFYKHPLGMKNITENSLFAYVLWRFINDPTTSLDWIIQFPMVKATVRALDTVTDFLLKQTGEDVQITEFMLLGSSKRGWIAWLTAAIDKRVVSFVSVVMDVLNFVENLHHQYRSYCGWSFALAPFYYINITQQIDHPRFELIASNIDPLKYNEYYINKAKYLLVASGDEMGPPDNSYYYFDQLTGKKYLRIIPNMNHALAFYEDSIGVPTATFYLITMQNQQHPQVHWNRTVKNTGGAIYFSTDQEPSLIYAYYANTNDDTRRDFRMHILSGQEAKRNPIKWKRVKVKKVSTNVYKKEIKNPDKGWTGFFIEATYSGFEDSSEKLIITSEFHIIPETFPCEDCVGEGCYSKLV</sequence>
<accession>A0ABM3Z757</accession>
<keyword evidence="1" id="KW-0732">Signal</keyword>
<feature type="chain" id="PRO_5046061957" evidence="1">
    <location>
        <begin position="19"/>
        <end position="490"/>
    </location>
</feature>
<gene>
    <name evidence="3" type="primary">LOC117663112</name>
</gene>
<dbReference type="PIRSF" id="PIRSF014728">
    <property type="entry name" value="PqaA"/>
    <property type="match status" value="1"/>
</dbReference>
<reference evidence="3" key="1">
    <citation type="submission" date="2025-08" db="UniProtKB">
        <authorList>
            <consortium name="RefSeq"/>
        </authorList>
    </citation>
    <scope>IDENTIFICATION</scope>
    <source>
        <tissue evidence="3">Blood</tissue>
    </source>
</reference>
<dbReference type="SUPFAM" id="SSF53474">
    <property type="entry name" value="alpha/beta-Hydrolases"/>
    <property type="match status" value="1"/>
</dbReference>
<dbReference type="InterPro" id="IPR029058">
    <property type="entry name" value="AB_hydrolase_fold"/>
</dbReference>
<dbReference type="GeneID" id="117663112"/>
<keyword evidence="2" id="KW-1185">Reference proteome</keyword>
<organism evidence="2 3">
    <name type="scientific">Pantherophis guttatus</name>
    <name type="common">Corn snake</name>
    <name type="synonym">Elaphe guttata</name>
    <dbReference type="NCBI Taxonomy" id="94885"/>
    <lineage>
        <taxon>Eukaryota</taxon>
        <taxon>Metazoa</taxon>
        <taxon>Chordata</taxon>
        <taxon>Craniata</taxon>
        <taxon>Vertebrata</taxon>
        <taxon>Euteleostomi</taxon>
        <taxon>Lepidosauria</taxon>
        <taxon>Squamata</taxon>
        <taxon>Bifurcata</taxon>
        <taxon>Unidentata</taxon>
        <taxon>Episquamata</taxon>
        <taxon>Toxicofera</taxon>
        <taxon>Serpentes</taxon>
        <taxon>Colubroidea</taxon>
        <taxon>Colubridae</taxon>
        <taxon>Colubrinae</taxon>
        <taxon>Pantherophis</taxon>
    </lineage>
</organism>
<dbReference type="RefSeq" id="XP_060544210.1">
    <property type="nucleotide sequence ID" value="XM_060688227.1"/>
</dbReference>